<feature type="compositionally biased region" description="Basic and acidic residues" evidence="1">
    <location>
        <begin position="359"/>
        <end position="372"/>
    </location>
</feature>
<feature type="region of interest" description="Disordered" evidence="1">
    <location>
        <begin position="251"/>
        <end position="280"/>
    </location>
</feature>
<dbReference type="GeneID" id="40315483"/>
<dbReference type="EMBL" id="MKKU01000068">
    <property type="protein sequence ID" value="RNF25867.1"/>
    <property type="molecule type" value="Genomic_DNA"/>
</dbReference>
<keyword evidence="3" id="KW-1185">Reference proteome</keyword>
<sequence>MAAASRSQLTTLPSQTLSFVDGGGLQEPQRLLETYDAAVKELRIPAADKRFYEACFAAPVRESLSACGGDAGSDGPRRELEGRCSLLAGLCQHLERHRDATVRVLQLCQRRDELVEGMLRICALYQANAALPYPPPPPAAFMEALEKHHLVTLSIVEAIFDWREQLSRPFPFVVGDENYLYRIVDDCSLLDSSLLGGVLRLRLSQYPLSSHMAYAPVPKRGRGVLKHGGGGGLICREYDETQAVLQGGPSLWRRQSSQSGSHDVHATVRRRSPPKPSGNYTQAHLQWAEEVIQKENVLQRRLISELLMKARQGLFAMLLATPDIVRDAAEGIPLLEGSPGAWRERIIGAAATAAPGTHSPDEAAAERRRESAAGEMTTCPSAAAANQKRAHPFLPPRGIPSPRRHSLPS</sequence>
<dbReference type="Proteomes" id="UP000284403">
    <property type="component" value="Unassembled WGS sequence"/>
</dbReference>
<evidence type="ECO:0000256" key="1">
    <source>
        <dbReference type="SAM" id="MobiDB-lite"/>
    </source>
</evidence>
<name>A0A422Q7G1_9TRYP</name>
<evidence type="ECO:0000313" key="2">
    <source>
        <dbReference type="EMBL" id="RNF25867.1"/>
    </source>
</evidence>
<dbReference type="AlphaFoldDB" id="A0A422Q7G1"/>
<dbReference type="OrthoDB" id="265347at2759"/>
<accession>A0A422Q7G1</accession>
<comment type="caution">
    <text evidence="2">The sequence shown here is derived from an EMBL/GenBank/DDBJ whole genome shotgun (WGS) entry which is preliminary data.</text>
</comment>
<proteinExistence type="predicted"/>
<feature type="region of interest" description="Disordered" evidence="1">
    <location>
        <begin position="353"/>
        <end position="409"/>
    </location>
</feature>
<evidence type="ECO:0000313" key="3">
    <source>
        <dbReference type="Proteomes" id="UP000284403"/>
    </source>
</evidence>
<gene>
    <name evidence="2" type="ORF">Tco025E_01872</name>
</gene>
<protein>
    <submittedName>
        <fullName evidence="2">Uncharacterized protein</fullName>
    </submittedName>
</protein>
<dbReference type="RefSeq" id="XP_029231073.1">
    <property type="nucleotide sequence ID" value="XM_029368808.1"/>
</dbReference>
<organism evidence="2 3">
    <name type="scientific">Trypanosoma conorhini</name>
    <dbReference type="NCBI Taxonomy" id="83891"/>
    <lineage>
        <taxon>Eukaryota</taxon>
        <taxon>Discoba</taxon>
        <taxon>Euglenozoa</taxon>
        <taxon>Kinetoplastea</taxon>
        <taxon>Metakinetoplastina</taxon>
        <taxon>Trypanosomatida</taxon>
        <taxon>Trypanosomatidae</taxon>
        <taxon>Trypanosoma</taxon>
    </lineage>
</organism>
<reference evidence="2 3" key="1">
    <citation type="journal article" date="2018" name="BMC Genomics">
        <title>Genomic comparison of Trypanosoma conorhini and Trypanosoma rangeli to Trypanosoma cruzi strains of high and low virulence.</title>
        <authorList>
            <person name="Bradwell K.R."/>
            <person name="Koparde V.N."/>
            <person name="Matveyev A.V."/>
            <person name="Serrano M.G."/>
            <person name="Alves J.M."/>
            <person name="Parikh H."/>
            <person name="Huang B."/>
            <person name="Lee V."/>
            <person name="Espinosa-Alvarez O."/>
            <person name="Ortiz P.A."/>
            <person name="Costa-Martins A.G."/>
            <person name="Teixeira M.M."/>
            <person name="Buck G.A."/>
        </authorList>
    </citation>
    <scope>NUCLEOTIDE SEQUENCE [LARGE SCALE GENOMIC DNA]</scope>
    <source>
        <strain evidence="2 3">025E</strain>
    </source>
</reference>